<gene>
    <name evidence="2" type="ORF">SAMN04488113_10367</name>
</gene>
<proteinExistence type="predicted"/>
<accession>A0A1H6RUM8</accession>
<keyword evidence="1" id="KW-1133">Transmembrane helix</keyword>
<feature type="transmembrane region" description="Helical" evidence="1">
    <location>
        <begin position="27"/>
        <end position="44"/>
    </location>
</feature>
<sequence>MNKWALFIISIGFLILASSPMFTNQIVSILMGGVVISLGIYVYMKKGKDE</sequence>
<dbReference type="Proteomes" id="UP000198564">
    <property type="component" value="Unassembled WGS sequence"/>
</dbReference>
<keyword evidence="1" id="KW-0472">Membrane</keyword>
<reference evidence="3" key="1">
    <citation type="submission" date="2016-10" db="EMBL/GenBank/DDBJ databases">
        <authorList>
            <person name="Varghese N."/>
            <person name="Submissions S."/>
        </authorList>
    </citation>
    <scope>NUCLEOTIDE SEQUENCE [LARGE SCALE GENOMIC DNA]</scope>
    <source>
        <strain evidence="3">DSM 25751</strain>
    </source>
</reference>
<dbReference type="RefSeq" id="WP_177170462.1">
    <property type="nucleotide sequence ID" value="NZ_FNYW01000003.1"/>
</dbReference>
<dbReference type="STRING" id="1130080.SAMN04488113_10367"/>
<dbReference type="AlphaFoldDB" id="A0A1H6RUM8"/>
<name>A0A1H6RUM8_9LACT</name>
<evidence type="ECO:0000313" key="2">
    <source>
        <dbReference type="EMBL" id="SEI56247.1"/>
    </source>
</evidence>
<evidence type="ECO:0000313" key="3">
    <source>
        <dbReference type="Proteomes" id="UP000198564"/>
    </source>
</evidence>
<dbReference type="EMBL" id="FNYW01000003">
    <property type="protein sequence ID" value="SEI56247.1"/>
    <property type="molecule type" value="Genomic_DNA"/>
</dbReference>
<organism evidence="2 3">
    <name type="scientific">Alkalibacterium gilvum</name>
    <dbReference type="NCBI Taxonomy" id="1130080"/>
    <lineage>
        <taxon>Bacteria</taxon>
        <taxon>Bacillati</taxon>
        <taxon>Bacillota</taxon>
        <taxon>Bacilli</taxon>
        <taxon>Lactobacillales</taxon>
        <taxon>Carnobacteriaceae</taxon>
        <taxon>Alkalibacterium</taxon>
    </lineage>
</organism>
<keyword evidence="1" id="KW-0812">Transmembrane</keyword>
<keyword evidence="3" id="KW-1185">Reference proteome</keyword>
<protein>
    <submittedName>
        <fullName evidence="2">Uncharacterized protein</fullName>
    </submittedName>
</protein>
<evidence type="ECO:0000256" key="1">
    <source>
        <dbReference type="SAM" id="Phobius"/>
    </source>
</evidence>